<dbReference type="RefSeq" id="WP_235291223.1">
    <property type="nucleotide sequence ID" value="NZ_BSOH01000014.1"/>
</dbReference>
<dbReference type="PROSITE" id="PS50043">
    <property type="entry name" value="HTH_LUXR_2"/>
    <property type="match status" value="1"/>
</dbReference>
<dbReference type="InterPro" id="IPR001789">
    <property type="entry name" value="Sig_transdc_resp-reg_receiver"/>
</dbReference>
<dbReference type="GO" id="GO:0006355">
    <property type="term" value="P:regulation of DNA-templated transcription"/>
    <property type="evidence" value="ECO:0007669"/>
    <property type="project" value="InterPro"/>
</dbReference>
<dbReference type="Gene3D" id="3.40.50.2300">
    <property type="match status" value="1"/>
</dbReference>
<reference evidence="6" key="1">
    <citation type="journal article" date="2014" name="Int. J. Syst. Evol. Microbiol.">
        <title>Complete genome sequence of Corynebacterium casei LMG S-19264T (=DSM 44701T), isolated from a smear-ripened cheese.</title>
        <authorList>
            <consortium name="US DOE Joint Genome Institute (JGI-PGF)"/>
            <person name="Walter F."/>
            <person name="Albersmeier A."/>
            <person name="Kalinowski J."/>
            <person name="Ruckert C."/>
        </authorList>
    </citation>
    <scope>NUCLEOTIDE SEQUENCE</scope>
    <source>
        <strain evidence="6">NBRC 108769</strain>
    </source>
</reference>
<accession>A0AA37ST57</accession>
<dbReference type="InterPro" id="IPR016032">
    <property type="entry name" value="Sig_transdc_resp-reg_C-effctor"/>
</dbReference>
<dbReference type="CDD" id="cd06170">
    <property type="entry name" value="LuxR_C_like"/>
    <property type="match status" value="1"/>
</dbReference>
<dbReference type="PANTHER" id="PTHR43214:SF43">
    <property type="entry name" value="TWO-COMPONENT RESPONSE REGULATOR"/>
    <property type="match status" value="1"/>
</dbReference>
<sequence length="209" mass="23168">MEEDIRIYIIEDDEVIMESLQFLIKEELGFRLTGGSVNAEDAILALKYVHSDVLLLDVSLPGMNGIEAIPLIKELQPDLNILMLTVHEDSDTVFSALRNGAIGYLLKGTPPNNLFKGIRDVLQGGAPISPSIARSIVETFRVENIPVLSQREMEVLIKLSDGNNNSQIAKELFVSANTIKAHIKSIYKKLHVHTRAAAIRKAMRKGLIK</sequence>
<dbReference type="InterPro" id="IPR011006">
    <property type="entry name" value="CheY-like_superfamily"/>
</dbReference>
<dbReference type="PROSITE" id="PS00622">
    <property type="entry name" value="HTH_LUXR_1"/>
    <property type="match status" value="1"/>
</dbReference>
<keyword evidence="2 6" id="KW-0238">DNA-binding</keyword>
<keyword evidence="7" id="KW-1185">Reference proteome</keyword>
<dbReference type="EMBL" id="BSOH01000014">
    <property type="protein sequence ID" value="GLR17555.1"/>
    <property type="molecule type" value="Genomic_DNA"/>
</dbReference>
<dbReference type="SUPFAM" id="SSF46894">
    <property type="entry name" value="C-terminal effector domain of the bipartite response regulators"/>
    <property type="match status" value="1"/>
</dbReference>
<dbReference type="AlphaFoldDB" id="A0AA37ST57"/>
<evidence type="ECO:0000259" key="4">
    <source>
        <dbReference type="PROSITE" id="PS50043"/>
    </source>
</evidence>
<reference evidence="6" key="2">
    <citation type="submission" date="2023-01" db="EMBL/GenBank/DDBJ databases">
        <title>Draft genome sequence of Portibacter lacus strain NBRC 108769.</title>
        <authorList>
            <person name="Sun Q."/>
            <person name="Mori K."/>
        </authorList>
    </citation>
    <scope>NUCLEOTIDE SEQUENCE</scope>
    <source>
        <strain evidence="6">NBRC 108769</strain>
    </source>
</reference>
<dbReference type="SMART" id="SM00421">
    <property type="entry name" value="HTH_LUXR"/>
    <property type="match status" value="1"/>
</dbReference>
<gene>
    <name evidence="6" type="ORF">GCM10007940_21700</name>
</gene>
<dbReference type="SUPFAM" id="SSF52172">
    <property type="entry name" value="CheY-like"/>
    <property type="match status" value="1"/>
</dbReference>
<organism evidence="6 7">
    <name type="scientific">Portibacter lacus</name>
    <dbReference type="NCBI Taxonomy" id="1099794"/>
    <lineage>
        <taxon>Bacteria</taxon>
        <taxon>Pseudomonadati</taxon>
        <taxon>Bacteroidota</taxon>
        <taxon>Saprospiria</taxon>
        <taxon>Saprospirales</taxon>
        <taxon>Haliscomenobacteraceae</taxon>
        <taxon>Portibacter</taxon>
    </lineage>
</organism>
<feature type="domain" description="Response regulatory" evidence="5">
    <location>
        <begin position="6"/>
        <end position="122"/>
    </location>
</feature>
<dbReference type="PROSITE" id="PS50110">
    <property type="entry name" value="RESPONSE_REGULATORY"/>
    <property type="match status" value="1"/>
</dbReference>
<dbReference type="PRINTS" id="PR00038">
    <property type="entry name" value="HTHLUXR"/>
</dbReference>
<dbReference type="Proteomes" id="UP001156666">
    <property type="component" value="Unassembled WGS sequence"/>
</dbReference>
<evidence type="ECO:0000256" key="1">
    <source>
        <dbReference type="ARBA" id="ARBA00022553"/>
    </source>
</evidence>
<evidence type="ECO:0000256" key="2">
    <source>
        <dbReference type="ARBA" id="ARBA00023125"/>
    </source>
</evidence>
<dbReference type="Pfam" id="PF00072">
    <property type="entry name" value="Response_reg"/>
    <property type="match status" value="1"/>
</dbReference>
<dbReference type="Pfam" id="PF00196">
    <property type="entry name" value="GerE"/>
    <property type="match status" value="1"/>
</dbReference>
<dbReference type="InterPro" id="IPR058245">
    <property type="entry name" value="NreC/VraR/RcsB-like_REC"/>
</dbReference>
<dbReference type="CDD" id="cd17535">
    <property type="entry name" value="REC_NarL-like"/>
    <property type="match status" value="1"/>
</dbReference>
<name>A0AA37ST57_9BACT</name>
<dbReference type="GO" id="GO:0000160">
    <property type="term" value="P:phosphorelay signal transduction system"/>
    <property type="evidence" value="ECO:0007669"/>
    <property type="project" value="InterPro"/>
</dbReference>
<evidence type="ECO:0000259" key="5">
    <source>
        <dbReference type="PROSITE" id="PS50110"/>
    </source>
</evidence>
<dbReference type="InterPro" id="IPR039420">
    <property type="entry name" value="WalR-like"/>
</dbReference>
<dbReference type="PANTHER" id="PTHR43214">
    <property type="entry name" value="TWO-COMPONENT RESPONSE REGULATOR"/>
    <property type="match status" value="1"/>
</dbReference>
<protein>
    <submittedName>
        <fullName evidence="6">DNA-binding response regulator</fullName>
    </submittedName>
</protein>
<proteinExistence type="predicted"/>
<feature type="modified residue" description="4-aspartylphosphate" evidence="3">
    <location>
        <position position="57"/>
    </location>
</feature>
<keyword evidence="1 3" id="KW-0597">Phosphoprotein</keyword>
<dbReference type="InterPro" id="IPR000792">
    <property type="entry name" value="Tscrpt_reg_LuxR_C"/>
</dbReference>
<evidence type="ECO:0000313" key="7">
    <source>
        <dbReference type="Proteomes" id="UP001156666"/>
    </source>
</evidence>
<dbReference type="GO" id="GO:0003677">
    <property type="term" value="F:DNA binding"/>
    <property type="evidence" value="ECO:0007669"/>
    <property type="project" value="UniProtKB-KW"/>
</dbReference>
<comment type="caution">
    <text evidence="6">The sequence shown here is derived from an EMBL/GenBank/DDBJ whole genome shotgun (WGS) entry which is preliminary data.</text>
</comment>
<evidence type="ECO:0000313" key="6">
    <source>
        <dbReference type="EMBL" id="GLR17555.1"/>
    </source>
</evidence>
<feature type="domain" description="HTH luxR-type" evidence="4">
    <location>
        <begin position="141"/>
        <end position="206"/>
    </location>
</feature>
<evidence type="ECO:0000256" key="3">
    <source>
        <dbReference type="PROSITE-ProRule" id="PRU00169"/>
    </source>
</evidence>
<dbReference type="SMART" id="SM00448">
    <property type="entry name" value="REC"/>
    <property type="match status" value="1"/>
</dbReference>